<dbReference type="AlphaFoldDB" id="A0AAN7YY02"/>
<reference evidence="2 3" key="1">
    <citation type="submission" date="2023-11" db="EMBL/GenBank/DDBJ databases">
        <title>Dfirmibasis_genome.</title>
        <authorList>
            <person name="Edelbroek B."/>
            <person name="Kjellin J."/>
            <person name="Jerlstrom-Hultqvist J."/>
            <person name="Soderbom F."/>
        </authorList>
    </citation>
    <scope>NUCLEOTIDE SEQUENCE [LARGE SCALE GENOMIC DNA]</scope>
    <source>
        <strain evidence="2 3">TNS-C-14</strain>
    </source>
</reference>
<proteinExistence type="predicted"/>
<keyword evidence="1" id="KW-0472">Membrane</keyword>
<dbReference type="GO" id="GO:0004143">
    <property type="term" value="F:ATP-dependent diacylglycerol kinase activity"/>
    <property type="evidence" value="ECO:0007669"/>
    <property type="project" value="InterPro"/>
</dbReference>
<sequence>MGINRKQLSNALRYIGVGVKRIPRVIKELKRKGFHFFGLVIPIIYLLGLNYTTFFTTQVGVWILGTISLLYFIWEQMRLNIPAMQEFCVRMYGGMMREKEKDRMNGVFFYLLGSTICVCFFHPLIAVSSMLFLIIGDFTAALVGISYGRTKIGNKSLEGSLAMFTVCWILSYIMFFNQNLAEHISFWGAISATLIELFNPSWIDDNLTIPILSAITMKYMTGRLGVDLPIYNNYI</sequence>
<feature type="transmembrane region" description="Helical" evidence="1">
    <location>
        <begin position="107"/>
        <end position="125"/>
    </location>
</feature>
<keyword evidence="3" id="KW-1185">Reference proteome</keyword>
<comment type="caution">
    <text evidence="2">The sequence shown here is derived from an EMBL/GenBank/DDBJ whole genome shotgun (WGS) entry which is preliminary data.</text>
</comment>
<gene>
    <name evidence="2" type="ORF">RB653_000572</name>
</gene>
<accession>A0AAN7YY02</accession>
<keyword evidence="1" id="KW-0812">Transmembrane</keyword>
<feature type="transmembrane region" description="Helical" evidence="1">
    <location>
        <begin position="160"/>
        <end position="178"/>
    </location>
</feature>
<keyword evidence="1" id="KW-1133">Transmembrane helix</keyword>
<name>A0AAN7YY02_9MYCE</name>
<dbReference type="PANTHER" id="PTHR31303">
    <property type="entry name" value="CTP-DEPENDENT DIACYLGLYCEROL KINASE 1"/>
    <property type="match status" value="1"/>
</dbReference>
<dbReference type="InterPro" id="IPR037997">
    <property type="entry name" value="Dgk1-like"/>
</dbReference>
<organism evidence="2 3">
    <name type="scientific">Dictyostelium firmibasis</name>
    <dbReference type="NCBI Taxonomy" id="79012"/>
    <lineage>
        <taxon>Eukaryota</taxon>
        <taxon>Amoebozoa</taxon>
        <taxon>Evosea</taxon>
        <taxon>Eumycetozoa</taxon>
        <taxon>Dictyostelia</taxon>
        <taxon>Dictyosteliales</taxon>
        <taxon>Dictyosteliaceae</taxon>
        <taxon>Dictyostelium</taxon>
    </lineage>
</organism>
<feature type="transmembrane region" description="Helical" evidence="1">
    <location>
        <begin position="131"/>
        <end position="148"/>
    </location>
</feature>
<evidence type="ECO:0000256" key="1">
    <source>
        <dbReference type="SAM" id="Phobius"/>
    </source>
</evidence>
<evidence type="ECO:0000313" key="2">
    <source>
        <dbReference type="EMBL" id="KAK5580552.1"/>
    </source>
</evidence>
<dbReference type="EMBL" id="JAVFKY010000002">
    <property type="protein sequence ID" value="KAK5580552.1"/>
    <property type="molecule type" value="Genomic_DNA"/>
</dbReference>
<dbReference type="PANTHER" id="PTHR31303:SF1">
    <property type="entry name" value="CTP-DEPENDENT DIACYLGLYCEROL KINASE 1"/>
    <property type="match status" value="1"/>
</dbReference>
<dbReference type="Proteomes" id="UP001344447">
    <property type="component" value="Unassembled WGS sequence"/>
</dbReference>
<evidence type="ECO:0000313" key="3">
    <source>
        <dbReference type="Proteomes" id="UP001344447"/>
    </source>
</evidence>
<feature type="transmembrane region" description="Helical" evidence="1">
    <location>
        <begin position="55"/>
        <end position="74"/>
    </location>
</feature>
<evidence type="ECO:0008006" key="4">
    <source>
        <dbReference type="Google" id="ProtNLM"/>
    </source>
</evidence>
<protein>
    <recommendedName>
        <fullName evidence="4">Dolichol kinase</fullName>
    </recommendedName>
</protein>
<feature type="transmembrane region" description="Helical" evidence="1">
    <location>
        <begin position="33"/>
        <end position="49"/>
    </location>
</feature>